<keyword evidence="2" id="KW-1185">Reference proteome</keyword>
<reference evidence="1 2" key="1">
    <citation type="submission" date="2024-02" db="EMBL/GenBank/DDBJ databases">
        <title>Draft genome sequence of Collimonas sp. strain H4R21, an effective mineral-weathering bacterial strain isolated from the beech rhizosphere.</title>
        <authorList>
            <person name="Morin E."/>
            <person name="Uroz S."/>
            <person name="Leveau J.H.J."/>
            <person name="Kumar R."/>
            <person name="Rey M.W."/>
            <person name="Pham J."/>
        </authorList>
    </citation>
    <scope>NUCLEOTIDE SEQUENCE [LARGE SCALE GENOMIC DNA]</scope>
    <source>
        <strain evidence="1 2">H4R21</strain>
    </source>
</reference>
<proteinExistence type="predicted"/>
<dbReference type="RefSeq" id="WP_342829397.1">
    <property type="nucleotide sequence ID" value="NZ_JBANDC010000006.1"/>
</dbReference>
<protein>
    <submittedName>
        <fullName evidence="1">Cysteine-rich CWC family protein</fullName>
    </submittedName>
</protein>
<dbReference type="InterPro" id="IPR032720">
    <property type="entry name" value="Cys_rich_CWC"/>
</dbReference>
<organism evidence="1 2">
    <name type="scientific">Collimonas rhizosphaerae</name>
    <dbReference type="NCBI Taxonomy" id="3126357"/>
    <lineage>
        <taxon>Bacteria</taxon>
        <taxon>Pseudomonadati</taxon>
        <taxon>Pseudomonadota</taxon>
        <taxon>Betaproteobacteria</taxon>
        <taxon>Burkholderiales</taxon>
        <taxon>Oxalobacteraceae</taxon>
        <taxon>Collimonas</taxon>
    </lineage>
</organism>
<comment type="caution">
    <text evidence="1">The sequence shown here is derived from an EMBL/GenBank/DDBJ whole genome shotgun (WGS) entry which is preliminary data.</text>
</comment>
<evidence type="ECO:0000313" key="2">
    <source>
        <dbReference type="Proteomes" id="UP001495910"/>
    </source>
</evidence>
<sequence length="68" mass="7258">MAQCPACRQQFSCGASQHASQPCWCSRLPPLGGASLTAAGCYCPDCLQRLLRHEQKQAQEPAAGKTLP</sequence>
<dbReference type="Pfam" id="PF14375">
    <property type="entry name" value="Cys_rich_CWC"/>
    <property type="match status" value="1"/>
</dbReference>
<dbReference type="Proteomes" id="UP001495910">
    <property type="component" value="Unassembled WGS sequence"/>
</dbReference>
<evidence type="ECO:0000313" key="1">
    <source>
        <dbReference type="EMBL" id="MEM4987898.1"/>
    </source>
</evidence>
<name>A0ABU9PV55_9BURK</name>
<accession>A0ABU9PV55</accession>
<dbReference type="EMBL" id="JBANDC010000006">
    <property type="protein sequence ID" value="MEM4987898.1"/>
    <property type="molecule type" value="Genomic_DNA"/>
</dbReference>
<gene>
    <name evidence="1" type="ORF">V8G57_10915</name>
</gene>